<dbReference type="GO" id="GO:0006412">
    <property type="term" value="P:translation"/>
    <property type="evidence" value="ECO:0007669"/>
    <property type="project" value="InterPro"/>
</dbReference>
<evidence type="ECO:0000256" key="2">
    <source>
        <dbReference type="ARBA" id="ARBA00022980"/>
    </source>
</evidence>
<protein>
    <recommendedName>
        <fullName evidence="4">Ribosomal eL28/Mak16 domain-containing protein</fullName>
    </recommendedName>
</protein>
<dbReference type="InterPro" id="IPR002672">
    <property type="entry name" value="Ribosomal_eL28"/>
</dbReference>
<evidence type="ECO:0000256" key="3">
    <source>
        <dbReference type="ARBA" id="ARBA00023274"/>
    </source>
</evidence>
<proteinExistence type="inferred from homology"/>
<dbReference type="EMBL" id="QEAP01000145">
    <property type="protein sequence ID" value="TPX74093.1"/>
    <property type="molecule type" value="Genomic_DNA"/>
</dbReference>
<dbReference type="Gene3D" id="3.30.390.110">
    <property type="match status" value="1"/>
</dbReference>
<accession>A0A507FCT0</accession>
<comment type="caution">
    <text evidence="5">The sequence shown here is derived from an EMBL/GenBank/DDBJ whole genome shotgun (WGS) entry which is preliminary data.</text>
</comment>
<sequence length="139" mass="14623">MSADLAWLLTRTTSSFLVKRKGNTSIQLTRDPASLNNVHSFKNSSVNNKTVSVASAGAAGVTVTYKKGPATKPAASTVTKKLVFGGRRAAAKGVAKITKGYRADLSSVALARVSRILDTQVQGKKVHTKKARGKKAIIA</sequence>
<dbReference type="InterPro" id="IPR029004">
    <property type="entry name" value="Ribosomal_eL28/Mak16"/>
</dbReference>
<evidence type="ECO:0000313" key="6">
    <source>
        <dbReference type="Proteomes" id="UP000320333"/>
    </source>
</evidence>
<evidence type="ECO:0000313" key="5">
    <source>
        <dbReference type="EMBL" id="TPX74093.1"/>
    </source>
</evidence>
<evidence type="ECO:0000256" key="1">
    <source>
        <dbReference type="ARBA" id="ARBA00007926"/>
    </source>
</evidence>
<gene>
    <name evidence="5" type="ORF">CcCBS67573_g04643</name>
</gene>
<evidence type="ECO:0000259" key="4">
    <source>
        <dbReference type="Pfam" id="PF01778"/>
    </source>
</evidence>
<dbReference type="GO" id="GO:0005840">
    <property type="term" value="C:ribosome"/>
    <property type="evidence" value="ECO:0007669"/>
    <property type="project" value="UniProtKB-KW"/>
</dbReference>
<dbReference type="Proteomes" id="UP000320333">
    <property type="component" value="Unassembled WGS sequence"/>
</dbReference>
<dbReference type="PANTHER" id="PTHR10544">
    <property type="entry name" value="60S RIBOSOMAL PROTEIN L28"/>
    <property type="match status" value="1"/>
</dbReference>
<keyword evidence="6" id="KW-1185">Reference proteome</keyword>
<dbReference type="GO" id="GO:0003735">
    <property type="term" value="F:structural constituent of ribosome"/>
    <property type="evidence" value="ECO:0007669"/>
    <property type="project" value="InterPro"/>
</dbReference>
<name>A0A507FCT0_9FUNG</name>
<dbReference type="AlphaFoldDB" id="A0A507FCT0"/>
<dbReference type="Pfam" id="PF01778">
    <property type="entry name" value="Ribosomal_L28e"/>
    <property type="match status" value="1"/>
</dbReference>
<organism evidence="5 6">
    <name type="scientific">Chytriomyces confervae</name>
    <dbReference type="NCBI Taxonomy" id="246404"/>
    <lineage>
        <taxon>Eukaryota</taxon>
        <taxon>Fungi</taxon>
        <taxon>Fungi incertae sedis</taxon>
        <taxon>Chytridiomycota</taxon>
        <taxon>Chytridiomycota incertae sedis</taxon>
        <taxon>Chytridiomycetes</taxon>
        <taxon>Chytridiales</taxon>
        <taxon>Chytriomycetaceae</taxon>
        <taxon>Chytriomyces</taxon>
    </lineage>
</organism>
<keyword evidence="2" id="KW-0689">Ribosomal protein</keyword>
<dbReference type="STRING" id="246404.A0A507FCT0"/>
<reference evidence="5 6" key="1">
    <citation type="journal article" date="2019" name="Sci. Rep.">
        <title>Comparative genomics of chytrid fungi reveal insights into the obligate biotrophic and pathogenic lifestyle of Synchytrium endobioticum.</title>
        <authorList>
            <person name="van de Vossenberg B.T.L.H."/>
            <person name="Warris S."/>
            <person name="Nguyen H.D.T."/>
            <person name="van Gent-Pelzer M.P.E."/>
            <person name="Joly D.L."/>
            <person name="van de Geest H.C."/>
            <person name="Bonants P.J.M."/>
            <person name="Smith D.S."/>
            <person name="Levesque C.A."/>
            <person name="van der Lee T.A.J."/>
        </authorList>
    </citation>
    <scope>NUCLEOTIDE SEQUENCE [LARGE SCALE GENOMIC DNA]</scope>
    <source>
        <strain evidence="5 6">CBS 675.73</strain>
    </source>
</reference>
<feature type="domain" description="Ribosomal eL28/Mak16" evidence="4">
    <location>
        <begin position="5"/>
        <end position="118"/>
    </location>
</feature>
<keyword evidence="3" id="KW-0687">Ribonucleoprotein</keyword>
<dbReference type="GO" id="GO:1990904">
    <property type="term" value="C:ribonucleoprotein complex"/>
    <property type="evidence" value="ECO:0007669"/>
    <property type="project" value="UniProtKB-KW"/>
</dbReference>
<comment type="similarity">
    <text evidence="1">Belongs to the eukaryotic ribosomal protein eL28 family.</text>
</comment>
<dbReference type="OrthoDB" id="338850at2759"/>